<dbReference type="OrthoDB" id="9986036at2"/>
<accession>A0A4R6JR34</accession>
<proteinExistence type="predicted"/>
<gene>
    <name evidence="2" type="ORF">C8E87_1486</name>
</gene>
<evidence type="ECO:0000313" key="3">
    <source>
        <dbReference type="Proteomes" id="UP000294901"/>
    </source>
</evidence>
<evidence type="ECO:0000313" key="2">
    <source>
        <dbReference type="EMBL" id="TDO37851.1"/>
    </source>
</evidence>
<protein>
    <submittedName>
        <fullName evidence="2">Uncharacterized protein</fullName>
    </submittedName>
</protein>
<dbReference type="AlphaFoldDB" id="A0A4R6JR34"/>
<comment type="caution">
    <text evidence="2">The sequence shown here is derived from an EMBL/GenBank/DDBJ whole genome shotgun (WGS) entry which is preliminary data.</text>
</comment>
<dbReference type="RefSeq" id="WP_133872419.1">
    <property type="nucleotide sequence ID" value="NZ_BOMD01000111.1"/>
</dbReference>
<keyword evidence="3" id="KW-1185">Reference proteome</keyword>
<dbReference type="Proteomes" id="UP000294901">
    <property type="component" value="Unassembled WGS sequence"/>
</dbReference>
<organism evidence="2 3">
    <name type="scientific">Paractinoplanes brasiliensis</name>
    <dbReference type="NCBI Taxonomy" id="52695"/>
    <lineage>
        <taxon>Bacteria</taxon>
        <taxon>Bacillati</taxon>
        <taxon>Actinomycetota</taxon>
        <taxon>Actinomycetes</taxon>
        <taxon>Micromonosporales</taxon>
        <taxon>Micromonosporaceae</taxon>
        <taxon>Paractinoplanes</taxon>
    </lineage>
</organism>
<sequence>MTLSVLAGIVALLVLLFVLSEIVAAVLPLIIVLTCVPEREREALARVLAAVDSSRRLRLWSALRLAVTLRRQERRIAREARDPRRNPYAHLNAHFADMPGDAPLNHTPGDAPLDQAPLNHSYERVEPVSPGE</sequence>
<evidence type="ECO:0000256" key="1">
    <source>
        <dbReference type="SAM" id="MobiDB-lite"/>
    </source>
</evidence>
<dbReference type="EMBL" id="SNWR01000001">
    <property type="protein sequence ID" value="TDO37851.1"/>
    <property type="molecule type" value="Genomic_DNA"/>
</dbReference>
<feature type="region of interest" description="Disordered" evidence="1">
    <location>
        <begin position="80"/>
        <end position="132"/>
    </location>
</feature>
<reference evidence="2 3" key="1">
    <citation type="submission" date="2019-03" db="EMBL/GenBank/DDBJ databases">
        <title>Sequencing the genomes of 1000 actinobacteria strains.</title>
        <authorList>
            <person name="Klenk H.-P."/>
        </authorList>
    </citation>
    <scope>NUCLEOTIDE SEQUENCE [LARGE SCALE GENOMIC DNA]</scope>
    <source>
        <strain evidence="2 3">DSM 43805</strain>
    </source>
</reference>
<name>A0A4R6JR34_9ACTN</name>